<accession>A0ACB5S0T4</accession>
<proteinExistence type="predicted"/>
<gene>
    <name evidence="1" type="primary">g9083</name>
    <name evidence="1" type="ORF">NpPPO83_00009083</name>
</gene>
<evidence type="ECO:0000313" key="1">
    <source>
        <dbReference type="EMBL" id="GME26368.1"/>
    </source>
</evidence>
<dbReference type="Proteomes" id="UP001165186">
    <property type="component" value="Unassembled WGS sequence"/>
</dbReference>
<name>A0ACB5S0T4_9PEZI</name>
<evidence type="ECO:0000313" key="2">
    <source>
        <dbReference type="Proteomes" id="UP001165186"/>
    </source>
</evidence>
<comment type="caution">
    <text evidence="1">The sequence shown here is derived from an EMBL/GenBank/DDBJ whole genome shotgun (WGS) entry which is preliminary data.</text>
</comment>
<protein>
    <submittedName>
        <fullName evidence="1">Uncharacterized protein K452DRAFT_350529</fullName>
    </submittedName>
</protein>
<organism evidence="1 2">
    <name type="scientific">Neofusicoccum parvum</name>
    <dbReference type="NCBI Taxonomy" id="310453"/>
    <lineage>
        <taxon>Eukaryota</taxon>
        <taxon>Fungi</taxon>
        <taxon>Dikarya</taxon>
        <taxon>Ascomycota</taxon>
        <taxon>Pezizomycotina</taxon>
        <taxon>Dothideomycetes</taxon>
        <taxon>Dothideomycetes incertae sedis</taxon>
        <taxon>Botryosphaeriales</taxon>
        <taxon>Botryosphaeriaceae</taxon>
        <taxon>Neofusicoccum</taxon>
    </lineage>
</organism>
<dbReference type="EMBL" id="BSXG01000027">
    <property type="protein sequence ID" value="GME26368.1"/>
    <property type="molecule type" value="Genomic_DNA"/>
</dbReference>
<keyword evidence="2" id="KW-1185">Reference proteome</keyword>
<reference evidence="1" key="1">
    <citation type="submission" date="2024-09" db="EMBL/GenBank/DDBJ databases">
        <title>Draft Genome Sequences of Neofusicoccum parvum.</title>
        <authorList>
            <person name="Ashida A."/>
            <person name="Camagna M."/>
            <person name="Tanaka A."/>
            <person name="Takemoto D."/>
        </authorList>
    </citation>
    <scope>NUCLEOTIDE SEQUENCE</scope>
    <source>
        <strain evidence="1">PPO83</strain>
    </source>
</reference>
<sequence>MRVSTYEVKLMSCFLASYPLAGVLVCISSPRHKNLLVIGVSLFYLIGLFDLWSGLRTLVISSAGAYTIAKYIPGSAMPWIGFVFLMAHLSISHVIKVPGTQGMSIIGAQMVTVIKLSSFCWNVHDGRQPDAELSQRQRQRVISTLPPLLEYAGYVLFFPSLFVGPALDFAEYQRWLTRHQSMGSRQLLTAARKAAYGLLWTIAFYKVSRLYSPWILLSYEAMQRSILKRVWHMYVLGLSTRMRYYGFWNLVEGACIVSGISFNGVDFQTGHARWDGMENAKPLKLEFAQAADVYVRNWNIHTHLWLRDYVYLRCPYPASKKHPGFLARTISFIVSALWHGFNPGHYLSFIAAAVIQTIAKGNMIRFP</sequence>